<comment type="caution">
    <text evidence="4">The sequence shown here is derived from an EMBL/GenBank/DDBJ whole genome shotgun (WGS) entry which is preliminary data.</text>
</comment>
<dbReference type="Gene3D" id="3.40.50.1110">
    <property type="entry name" value="SGNH hydrolase"/>
    <property type="match status" value="1"/>
</dbReference>
<dbReference type="Proteomes" id="UP000886520">
    <property type="component" value="Chromosome 23"/>
</dbReference>
<dbReference type="OrthoDB" id="1600564at2759"/>
<keyword evidence="3" id="KW-0732">Signal</keyword>
<dbReference type="PANTHER" id="PTHR45648">
    <property type="entry name" value="GDSL LIPASE/ACYLHYDROLASE FAMILY PROTEIN (AFU_ORTHOLOGUE AFUA_4G14700)"/>
    <property type="match status" value="1"/>
</dbReference>
<dbReference type="CDD" id="cd01837">
    <property type="entry name" value="SGNH_plant_lipase_like"/>
    <property type="match status" value="1"/>
</dbReference>
<accession>A0A9D4U4P8</accession>
<dbReference type="InterPro" id="IPR001087">
    <property type="entry name" value="GDSL"/>
</dbReference>
<organism evidence="4 5">
    <name type="scientific">Adiantum capillus-veneris</name>
    <name type="common">Maidenhair fern</name>
    <dbReference type="NCBI Taxonomy" id="13818"/>
    <lineage>
        <taxon>Eukaryota</taxon>
        <taxon>Viridiplantae</taxon>
        <taxon>Streptophyta</taxon>
        <taxon>Embryophyta</taxon>
        <taxon>Tracheophyta</taxon>
        <taxon>Polypodiopsida</taxon>
        <taxon>Polypodiidae</taxon>
        <taxon>Polypodiales</taxon>
        <taxon>Pteridineae</taxon>
        <taxon>Pteridaceae</taxon>
        <taxon>Vittarioideae</taxon>
        <taxon>Adiantum</taxon>
    </lineage>
</organism>
<keyword evidence="2" id="KW-0378">Hydrolase</keyword>
<evidence type="ECO:0000256" key="3">
    <source>
        <dbReference type="SAM" id="SignalP"/>
    </source>
</evidence>
<keyword evidence="5" id="KW-1185">Reference proteome</keyword>
<sequence>MTALVVSSMVALNRASMLMKMLLLLLLLLSTAGCGVHGLDMDSLFQSPTLPTNASSFEALYVFGDSLLDPGNRHRLQPSAIGLPFPLIDADHLPYGRDFPSHAPTGRFSNGLIGSDILASFMGLPYPPPYLKDKSNVMKGCSFATSGAKILNKSSAYQFPRLNFPDQVRVFGDVRQMLVSKLGNEQANLLISRSLVLTCFGANDLMADYLLNPGHRLKVSREDFYQSLVSPYAQFLQELYSLGARKFAVVSLPPLGCIPALRAVLSGRQHYWECLAGVNQVVSGFNAALLRMITALQQQPPFQDARFVFLNSFDAALDAVSTPSAYGFVHGLRPCCGYLEERVVPVCAVGINAVCERASEHVFWDFAHPTEAFNFLLARLYWEGSSPHVYPFNLRELAKL</sequence>
<dbReference type="GO" id="GO:0016788">
    <property type="term" value="F:hydrolase activity, acting on ester bonds"/>
    <property type="evidence" value="ECO:0007669"/>
    <property type="project" value="InterPro"/>
</dbReference>
<evidence type="ECO:0000256" key="1">
    <source>
        <dbReference type="ARBA" id="ARBA00008668"/>
    </source>
</evidence>
<gene>
    <name evidence="4" type="ORF">GOP47_0023468</name>
</gene>
<dbReference type="InterPro" id="IPR051058">
    <property type="entry name" value="GDSL_Est/Lipase"/>
</dbReference>
<name>A0A9D4U4P8_ADICA</name>
<evidence type="ECO:0008006" key="6">
    <source>
        <dbReference type="Google" id="ProtNLM"/>
    </source>
</evidence>
<dbReference type="PANTHER" id="PTHR45648:SF5">
    <property type="entry name" value="OS04G0577300 PROTEIN"/>
    <property type="match status" value="1"/>
</dbReference>
<protein>
    <recommendedName>
        <fullName evidence="6">GDSL esterase/lipase</fullName>
    </recommendedName>
</protein>
<dbReference type="EMBL" id="JABFUD020000023">
    <property type="protein sequence ID" value="KAI5060963.1"/>
    <property type="molecule type" value="Genomic_DNA"/>
</dbReference>
<reference evidence="4" key="1">
    <citation type="submission" date="2021-01" db="EMBL/GenBank/DDBJ databases">
        <title>Adiantum capillus-veneris genome.</title>
        <authorList>
            <person name="Fang Y."/>
            <person name="Liao Q."/>
        </authorList>
    </citation>
    <scope>NUCLEOTIDE SEQUENCE</scope>
    <source>
        <strain evidence="4">H3</strain>
        <tissue evidence="4">Leaf</tissue>
    </source>
</reference>
<dbReference type="Pfam" id="PF00657">
    <property type="entry name" value="Lipase_GDSL"/>
    <property type="match status" value="1"/>
</dbReference>
<dbReference type="InterPro" id="IPR036514">
    <property type="entry name" value="SGNH_hydro_sf"/>
</dbReference>
<evidence type="ECO:0000313" key="5">
    <source>
        <dbReference type="Proteomes" id="UP000886520"/>
    </source>
</evidence>
<dbReference type="InterPro" id="IPR035669">
    <property type="entry name" value="SGNH_plant_lipase-like"/>
</dbReference>
<comment type="similarity">
    <text evidence="1">Belongs to the 'GDSL' lipolytic enzyme family.</text>
</comment>
<feature type="signal peptide" evidence="3">
    <location>
        <begin position="1"/>
        <end position="38"/>
    </location>
</feature>
<feature type="chain" id="PRO_5039197182" description="GDSL esterase/lipase" evidence="3">
    <location>
        <begin position="39"/>
        <end position="400"/>
    </location>
</feature>
<dbReference type="SUPFAM" id="SSF52266">
    <property type="entry name" value="SGNH hydrolase"/>
    <property type="match status" value="1"/>
</dbReference>
<proteinExistence type="inferred from homology"/>
<dbReference type="AlphaFoldDB" id="A0A9D4U4P8"/>
<evidence type="ECO:0000256" key="2">
    <source>
        <dbReference type="ARBA" id="ARBA00022801"/>
    </source>
</evidence>
<evidence type="ECO:0000313" key="4">
    <source>
        <dbReference type="EMBL" id="KAI5060963.1"/>
    </source>
</evidence>